<geneLocation type="plasmid" evidence="2">
    <name>pKM01</name>
</geneLocation>
<dbReference type="Pfam" id="PF05272">
    <property type="entry name" value="VapE-like_dom"/>
    <property type="match status" value="1"/>
</dbReference>
<evidence type="ECO:0000313" key="2">
    <source>
        <dbReference type="EMBL" id="KAB8122213.1"/>
    </source>
</evidence>
<proteinExistence type="predicted"/>
<gene>
    <name evidence="2" type="ORF">D3W54_16010</name>
</gene>
<reference evidence="2 3" key="1">
    <citation type="submission" date="2018-09" db="EMBL/GenBank/DDBJ databases">
        <title>Genome sequence and characterization of the bcs clusters for the production of nanocellulose from the low pH resistant strain Komagataeibacter medellinensis ID13488.</title>
        <authorList>
            <person name="Hernandez-Arriaga A.M."/>
            <person name="Del Cerro C."/>
            <person name="Urbina L."/>
            <person name="Eceiza A."/>
            <person name="Retegi A."/>
            <person name="Prieto M.A."/>
        </authorList>
    </citation>
    <scope>NUCLEOTIDE SEQUENCE [LARGE SCALE GENOMIC DNA]</scope>
    <source>
        <strain evidence="2 3">ID13488</strain>
        <plasmid evidence="2">pKM01</plasmid>
    </source>
</reference>
<evidence type="ECO:0000313" key="3">
    <source>
        <dbReference type="Proteomes" id="UP000427842"/>
    </source>
</evidence>
<dbReference type="RefSeq" id="WP_153467084.1">
    <property type="nucleotide sequence ID" value="NZ_CM018730.1"/>
</dbReference>
<feature type="domain" description="Virulence-associated protein E-like" evidence="1">
    <location>
        <begin position="340"/>
        <end position="485"/>
    </location>
</feature>
<comment type="caution">
    <text evidence="2">The sequence shown here is derived from an EMBL/GenBank/DDBJ whole genome shotgun (WGS) entry which is preliminary data.</text>
</comment>
<dbReference type="InterPro" id="IPR027417">
    <property type="entry name" value="P-loop_NTPase"/>
</dbReference>
<dbReference type="InterPro" id="IPR007936">
    <property type="entry name" value="VapE-like_dom"/>
</dbReference>
<sequence length="607" mass="71092">MSQIRDNIIAQLTQAGDDKIINMINAVDTSPDRGARAEILQALEGRITEQEFNELKTDIYAKYHEFKSKLEQAEIHEVKKPSSLRAAFTPEEQTIYKSAELAFNSNDPYGYTCNVLPLIEEYEDSFKDKIRLNLQKNYASKQKELKEFFASVKEMEKKEYLKNTIGTSDTSSIVKMVEIFTKTHNVKIDDNGMVSTSYPFYIMSEKLKHSDLLRMEQVNDAKLSDLREERQQNASTFIAMEIRRHLDIQGIRIKDSFNSFAEEQERHLISDLKQRIREKIKFSEESLEIVEKAKAWERFIDMCFEPGSPEVRDVYIAVLKRFIYNVKCKLHNTYTDLNVPMMPIFYGQLQHTGKSVLMNRFCSPIGQYFIGSSNTSEITSDKNHSLFEKNFIVKLDEMARLDKVDMNSLKERLTSTYFNGRLMRENSDRKIFIKCMYIGTSNDPVRNIWKDPTGNRRIFEMKFTSNRNFQERNDFMNEFLEHLWKSVDHRATDPAKPYADRIEALQGDAMAENPYVEFIVEQITLHQKLNKGSESWDFVLSKDFGTSYQNYGEGKWGRMGTRPSNKVMDDAFQNSSFVMQLRKEGYEFTRTNKSNKITYEFRKIDEK</sequence>
<protein>
    <recommendedName>
        <fullName evidence="1">Virulence-associated protein E-like domain-containing protein</fullName>
    </recommendedName>
</protein>
<name>A0ABQ6VQQ7_9PROT</name>
<dbReference type="SUPFAM" id="SSF52540">
    <property type="entry name" value="P-loop containing nucleoside triphosphate hydrolases"/>
    <property type="match status" value="1"/>
</dbReference>
<accession>A0ABQ6VQQ7</accession>
<keyword evidence="2" id="KW-0614">Plasmid</keyword>
<evidence type="ECO:0000259" key="1">
    <source>
        <dbReference type="Pfam" id="PF05272"/>
    </source>
</evidence>
<dbReference type="EMBL" id="QYAZ01000004">
    <property type="protein sequence ID" value="KAB8122213.1"/>
    <property type="molecule type" value="Genomic_DNA"/>
</dbReference>
<keyword evidence="3" id="KW-1185">Reference proteome</keyword>
<dbReference type="Proteomes" id="UP000427842">
    <property type="component" value="Unassembled WGS sequence"/>
</dbReference>
<organism evidence="2 3">
    <name type="scientific">Komagataeibacter medellinensis</name>
    <dbReference type="NCBI Taxonomy" id="1177712"/>
    <lineage>
        <taxon>Bacteria</taxon>
        <taxon>Pseudomonadati</taxon>
        <taxon>Pseudomonadota</taxon>
        <taxon>Alphaproteobacteria</taxon>
        <taxon>Acetobacterales</taxon>
        <taxon>Acetobacteraceae</taxon>
        <taxon>Komagataeibacter</taxon>
    </lineage>
</organism>